<protein>
    <submittedName>
        <fullName evidence="1">Aminoglycoside 6-adenylyltransferase</fullName>
    </submittedName>
</protein>
<dbReference type="Proteomes" id="UP000595349">
    <property type="component" value="Chromosome"/>
</dbReference>
<dbReference type="InterPro" id="IPR007530">
    <property type="entry name" value="Aminoglycoside_adenylylTfrase"/>
</dbReference>
<keyword evidence="1" id="KW-0808">Transferase</keyword>
<proteinExistence type="predicted"/>
<evidence type="ECO:0000313" key="2">
    <source>
        <dbReference type="Proteomes" id="UP000595349"/>
    </source>
</evidence>
<organism evidence="1 2">
    <name type="scientific">Salicibibacter cibi</name>
    <dbReference type="NCBI Taxonomy" id="2743001"/>
    <lineage>
        <taxon>Bacteria</taxon>
        <taxon>Bacillati</taxon>
        <taxon>Bacillota</taxon>
        <taxon>Bacilli</taxon>
        <taxon>Bacillales</taxon>
        <taxon>Bacillaceae</taxon>
        <taxon>Salicibibacter</taxon>
    </lineage>
</organism>
<reference evidence="1 2" key="1">
    <citation type="submission" date="2020-06" db="EMBL/GenBank/DDBJ databases">
        <title>Genomic analysis of Salicibibacter sp. NKC21-4.</title>
        <authorList>
            <person name="Oh Y.J."/>
        </authorList>
    </citation>
    <scope>NUCLEOTIDE SEQUENCE [LARGE SCALE GENOMIC DNA]</scope>
    <source>
        <strain evidence="1 2">NKC21-4</strain>
    </source>
</reference>
<dbReference type="AlphaFoldDB" id="A0A7T6ZE99"/>
<dbReference type="GO" id="GO:0016779">
    <property type="term" value="F:nucleotidyltransferase activity"/>
    <property type="evidence" value="ECO:0007669"/>
    <property type="project" value="UniProtKB-KW"/>
</dbReference>
<dbReference type="Gene3D" id="1.20.120.330">
    <property type="entry name" value="Nucleotidyltransferases domain 2"/>
    <property type="match status" value="1"/>
</dbReference>
<accession>A0A7T6ZE99</accession>
<evidence type="ECO:0000313" key="1">
    <source>
        <dbReference type="EMBL" id="QQK81913.1"/>
    </source>
</evidence>
<dbReference type="Pfam" id="PF04439">
    <property type="entry name" value="Adenyl_transf"/>
    <property type="match status" value="1"/>
</dbReference>
<keyword evidence="1" id="KW-0548">Nucleotidyltransferase</keyword>
<name>A0A7T6ZE99_9BACI</name>
<dbReference type="EMBL" id="CP054706">
    <property type="protein sequence ID" value="QQK81913.1"/>
    <property type="molecule type" value="Genomic_DNA"/>
</dbReference>
<gene>
    <name evidence="1" type="ORF">HUG20_08525</name>
</gene>
<dbReference type="SUPFAM" id="SSF81631">
    <property type="entry name" value="PAP/OAS1 substrate-binding domain"/>
    <property type="match status" value="1"/>
</dbReference>
<dbReference type="KEGG" id="scib:HUG20_08525"/>
<sequence>MAQLETNFSISIGKFGKYLEKFLMQEYWQSLLLTYADGSDEGVWEALFTMKELFQKHAKIVADVFYFEYPHEEA</sequence>
<keyword evidence="2" id="KW-1185">Reference proteome</keyword>